<dbReference type="Proteomes" id="UP001500218">
    <property type="component" value="Unassembled WGS sequence"/>
</dbReference>
<evidence type="ECO:0000256" key="1">
    <source>
        <dbReference type="SAM" id="MobiDB-lite"/>
    </source>
</evidence>
<proteinExistence type="predicted"/>
<feature type="compositionally biased region" description="Low complexity" evidence="1">
    <location>
        <begin position="136"/>
        <end position="147"/>
    </location>
</feature>
<evidence type="ECO:0000313" key="2">
    <source>
        <dbReference type="EMBL" id="GAA1829531.1"/>
    </source>
</evidence>
<name>A0ABN2MJS4_9ACTN</name>
<gene>
    <name evidence="2" type="ORF">GCM10009682_55550</name>
</gene>
<reference evidence="2 3" key="1">
    <citation type="journal article" date="2019" name="Int. J. Syst. Evol. Microbiol.">
        <title>The Global Catalogue of Microorganisms (GCM) 10K type strain sequencing project: providing services to taxonomists for standard genome sequencing and annotation.</title>
        <authorList>
            <consortium name="The Broad Institute Genomics Platform"/>
            <consortium name="The Broad Institute Genome Sequencing Center for Infectious Disease"/>
            <person name="Wu L."/>
            <person name="Ma J."/>
        </authorList>
    </citation>
    <scope>NUCLEOTIDE SEQUENCE [LARGE SCALE GENOMIC DNA]</scope>
    <source>
        <strain evidence="2 3">JCM 13250</strain>
    </source>
</reference>
<accession>A0ABN2MJS4</accession>
<dbReference type="RefSeq" id="WP_344138690.1">
    <property type="nucleotide sequence ID" value="NZ_BAAALT010000255.1"/>
</dbReference>
<organism evidence="2 3">
    <name type="scientific">Luedemannella flava</name>
    <dbReference type="NCBI Taxonomy" id="349316"/>
    <lineage>
        <taxon>Bacteria</taxon>
        <taxon>Bacillati</taxon>
        <taxon>Actinomycetota</taxon>
        <taxon>Actinomycetes</taxon>
        <taxon>Micromonosporales</taxon>
        <taxon>Micromonosporaceae</taxon>
        <taxon>Luedemannella</taxon>
    </lineage>
</organism>
<dbReference type="EMBL" id="BAAALT010000255">
    <property type="protein sequence ID" value="GAA1829531.1"/>
    <property type="molecule type" value="Genomic_DNA"/>
</dbReference>
<feature type="region of interest" description="Disordered" evidence="1">
    <location>
        <begin position="130"/>
        <end position="213"/>
    </location>
</feature>
<feature type="compositionally biased region" description="Polar residues" evidence="1">
    <location>
        <begin position="148"/>
        <end position="160"/>
    </location>
</feature>
<feature type="compositionally biased region" description="Low complexity" evidence="1">
    <location>
        <begin position="181"/>
        <end position="190"/>
    </location>
</feature>
<evidence type="ECO:0000313" key="3">
    <source>
        <dbReference type="Proteomes" id="UP001500218"/>
    </source>
</evidence>
<keyword evidence="3" id="KW-1185">Reference proteome</keyword>
<feature type="compositionally biased region" description="Polar residues" evidence="1">
    <location>
        <begin position="203"/>
        <end position="213"/>
    </location>
</feature>
<protein>
    <submittedName>
        <fullName evidence="2">Uncharacterized protein</fullName>
    </submittedName>
</protein>
<sequence length="213" mass="21801">MAGAGVMVREFVPAPALAAGEAAERVLGVVTHGGQHQVARVGPSTYRLTRRFRPMWSLRTTTEICDVSVGIDQATGHTVVLLEGLLPAGTLQTVRLALGGAVPTVTAAPPAYTGPPMPAMSMPPPVAPVAPPPVAPQRAVSQPVAPQRQPSQPVAPQATGQVPVGPHPGWAAQPTAPPTTPMAAAPRPSAIAVEFDDGRRASRWSSTTAGGPR</sequence>
<comment type="caution">
    <text evidence="2">The sequence shown here is derived from an EMBL/GenBank/DDBJ whole genome shotgun (WGS) entry which is preliminary data.</text>
</comment>